<evidence type="ECO:0008006" key="4">
    <source>
        <dbReference type="Google" id="ProtNLM"/>
    </source>
</evidence>
<gene>
    <name evidence="2" type="ORF">LIER_40626</name>
</gene>
<feature type="chain" id="PRO_5043898596" description="Zinc finger, CCHC-type" evidence="1">
    <location>
        <begin position="16"/>
        <end position="194"/>
    </location>
</feature>
<comment type="caution">
    <text evidence="2">The sequence shown here is derived from an EMBL/GenBank/DDBJ whole genome shotgun (WGS) entry which is preliminary data.</text>
</comment>
<dbReference type="EMBL" id="BAABME010023751">
    <property type="protein sequence ID" value="GAA0168744.1"/>
    <property type="molecule type" value="Genomic_DNA"/>
</dbReference>
<evidence type="ECO:0000313" key="2">
    <source>
        <dbReference type="EMBL" id="GAA0168744.1"/>
    </source>
</evidence>
<evidence type="ECO:0000313" key="3">
    <source>
        <dbReference type="Proteomes" id="UP001454036"/>
    </source>
</evidence>
<keyword evidence="3" id="KW-1185">Reference proteome</keyword>
<protein>
    <recommendedName>
        <fullName evidence="4">Zinc finger, CCHC-type</fullName>
    </recommendedName>
</protein>
<feature type="signal peptide" evidence="1">
    <location>
        <begin position="1"/>
        <end position="15"/>
    </location>
</feature>
<dbReference type="Pfam" id="PF14223">
    <property type="entry name" value="Retrotran_gag_2"/>
    <property type="match status" value="1"/>
</dbReference>
<dbReference type="Proteomes" id="UP001454036">
    <property type="component" value="Unassembled WGS sequence"/>
</dbReference>
<dbReference type="PANTHER" id="PTHR47592">
    <property type="entry name" value="PBF68 PROTEIN"/>
    <property type="match status" value="1"/>
</dbReference>
<reference evidence="2 3" key="1">
    <citation type="submission" date="2024-01" db="EMBL/GenBank/DDBJ databases">
        <title>The complete chloroplast genome sequence of Lithospermum erythrorhizon: insights into the phylogenetic relationship among Boraginaceae species and the maternal lineages of purple gromwells.</title>
        <authorList>
            <person name="Okada T."/>
            <person name="Watanabe K."/>
        </authorList>
    </citation>
    <scope>NUCLEOTIDE SEQUENCE [LARGE SCALE GENOMIC DNA]</scope>
</reference>
<accession>A0AAV3QYM6</accession>
<organism evidence="2 3">
    <name type="scientific">Lithospermum erythrorhizon</name>
    <name type="common">Purple gromwell</name>
    <name type="synonym">Lithospermum officinale var. erythrorhizon</name>
    <dbReference type="NCBI Taxonomy" id="34254"/>
    <lineage>
        <taxon>Eukaryota</taxon>
        <taxon>Viridiplantae</taxon>
        <taxon>Streptophyta</taxon>
        <taxon>Embryophyta</taxon>
        <taxon>Tracheophyta</taxon>
        <taxon>Spermatophyta</taxon>
        <taxon>Magnoliopsida</taxon>
        <taxon>eudicotyledons</taxon>
        <taxon>Gunneridae</taxon>
        <taxon>Pentapetalae</taxon>
        <taxon>asterids</taxon>
        <taxon>lamiids</taxon>
        <taxon>Boraginales</taxon>
        <taxon>Boraginaceae</taxon>
        <taxon>Boraginoideae</taxon>
        <taxon>Lithospermeae</taxon>
        <taxon>Lithospermum</taxon>
    </lineage>
</organism>
<evidence type="ECO:0000256" key="1">
    <source>
        <dbReference type="SAM" id="SignalP"/>
    </source>
</evidence>
<proteinExistence type="predicted"/>
<dbReference type="AlphaFoldDB" id="A0AAV3QYM6"/>
<dbReference type="PANTHER" id="PTHR47592:SF29">
    <property type="entry name" value="ZINC FINGER, CCHC-TYPE"/>
    <property type="match status" value="1"/>
</dbReference>
<name>A0AAV3QYM6_LITER</name>
<sequence length="194" mass="22490">MHFLLTSLNVLYVLTTPQPQEQERETPTQTRNMKKWENDEYARYMCEDATSKKFLISQFNGYTMSDSRSVMEQFHELERMLGNFKQDNMSLDESIVVASIIDKLRPCWKDFKRSLKYKKEDVSLEELANSLRIEEDFRNDEGGKDRNVLVVETGQSSGGVSYKGKEKAKHHCKDKKIGKTSSRLLLVGFAMVIT</sequence>
<keyword evidence="1" id="KW-0732">Signal</keyword>